<keyword evidence="3" id="KW-1185">Reference proteome</keyword>
<dbReference type="EMBL" id="JAVRRT010000018">
    <property type="protein sequence ID" value="KAK5164829.1"/>
    <property type="molecule type" value="Genomic_DNA"/>
</dbReference>
<feature type="domain" description="Heterokaryon incompatibility" evidence="1">
    <location>
        <begin position="254"/>
        <end position="421"/>
    </location>
</feature>
<dbReference type="InterPro" id="IPR010730">
    <property type="entry name" value="HET"/>
</dbReference>
<sequence length="769" mass="86298">MTEDTELIAELQLTRAAQFESEKEKYWSIPAHPDYCCVCFNLDPIVIHHLSFIVGAERIRSRSELDPVVMNMWEVDSSVKDVLEAAADGCSSCLLLQASVAAFGGSAVLEDAQDYSISVRCQVERAMRVGLYREEKTLSEYMLFVEEGQTSPWNTIASLIEASAGPGLGGYPALGGAARVVAVDPASGTCIDTIKKWLSSCQLEHPWCSPHKDFDGRRICRTAYTPKRLLFLGKQNEDIRLVHRDALAMTNPEYAALSYCWGQVKKLTTTTQNLSQLQDSVSFLELIKTCQDTATLVRRLGIGYLWVDSLCIVQDDLEDWRQEAANMASVYAGASICIAASAGDHGDSGLFKRRETTKAIFVRDIAGKESTIFGRPWKWHARFDWGEPGILGYFSQKRRTETLPVVGEPLPLLGRGWAFQERLLSPRILHFTANELVWECLGHMSCECGTLDHHVTSPTLRDRRSVAGIPPDVEVRFNKLERAKRVVQRRGASPGSELAVENLFRYGPAIMNDYAVHRVMLAPGVELKMLTEDEDEAWRWRSLCEEYSRRSLSYSTDRLPAMAGLAATWADVLQERPAYLAGLWQHSLLRDLLWKYDDALPVDRRGSEYLAPTWSWANSQRSVQFLRITQHMPQYHASVLNAHCEKFVDNPYGQVFGGSLTLVGPCFTGYVYVLPGFVTQVDVLSPRSHRGETASRIRLAILIADCIPECQSLAQGHAEILILHVATDVNDDRTGLGWDRALALQLVNEDTNEYRRIGIAEDLKLKDDW</sequence>
<dbReference type="Proteomes" id="UP001337655">
    <property type="component" value="Unassembled WGS sequence"/>
</dbReference>
<comment type="caution">
    <text evidence="2">The sequence shown here is derived from an EMBL/GenBank/DDBJ whole genome shotgun (WGS) entry which is preliminary data.</text>
</comment>
<gene>
    <name evidence="2" type="ORF">LTR77_009493</name>
</gene>
<evidence type="ECO:0000259" key="1">
    <source>
        <dbReference type="Pfam" id="PF06985"/>
    </source>
</evidence>
<name>A0AAV9P0K1_9PEZI</name>
<protein>
    <recommendedName>
        <fullName evidence="1">Heterokaryon incompatibility domain-containing protein</fullName>
    </recommendedName>
</protein>
<reference evidence="2 3" key="1">
    <citation type="submission" date="2023-08" db="EMBL/GenBank/DDBJ databases">
        <title>Black Yeasts Isolated from many extreme environments.</title>
        <authorList>
            <person name="Coleine C."/>
            <person name="Stajich J.E."/>
            <person name="Selbmann L."/>
        </authorList>
    </citation>
    <scope>NUCLEOTIDE SEQUENCE [LARGE SCALE GENOMIC DNA]</scope>
    <source>
        <strain evidence="2 3">CCFEE 5935</strain>
    </source>
</reference>
<dbReference type="AlphaFoldDB" id="A0AAV9P0K1"/>
<dbReference type="PANTHER" id="PTHR33112">
    <property type="entry name" value="DOMAIN PROTEIN, PUTATIVE-RELATED"/>
    <property type="match status" value="1"/>
</dbReference>
<dbReference type="GeneID" id="89930824"/>
<evidence type="ECO:0000313" key="3">
    <source>
        <dbReference type="Proteomes" id="UP001337655"/>
    </source>
</evidence>
<organism evidence="2 3">
    <name type="scientific">Saxophila tyrrhenica</name>
    <dbReference type="NCBI Taxonomy" id="1690608"/>
    <lineage>
        <taxon>Eukaryota</taxon>
        <taxon>Fungi</taxon>
        <taxon>Dikarya</taxon>
        <taxon>Ascomycota</taxon>
        <taxon>Pezizomycotina</taxon>
        <taxon>Dothideomycetes</taxon>
        <taxon>Dothideomycetidae</taxon>
        <taxon>Mycosphaerellales</taxon>
        <taxon>Extremaceae</taxon>
        <taxon>Saxophila</taxon>
    </lineage>
</organism>
<proteinExistence type="predicted"/>
<dbReference type="Pfam" id="PF06985">
    <property type="entry name" value="HET"/>
    <property type="match status" value="1"/>
</dbReference>
<dbReference type="RefSeq" id="XP_064655025.1">
    <property type="nucleotide sequence ID" value="XM_064806720.1"/>
</dbReference>
<dbReference type="PANTHER" id="PTHR33112:SF13">
    <property type="entry name" value="HETEROKARYON INCOMPATIBILITY DOMAIN-CONTAINING PROTEIN"/>
    <property type="match status" value="1"/>
</dbReference>
<accession>A0AAV9P0K1</accession>
<evidence type="ECO:0000313" key="2">
    <source>
        <dbReference type="EMBL" id="KAK5164829.1"/>
    </source>
</evidence>